<sequence>MEALILLLISVCLLSLYGLVYVSFRLVGNSKNTVEKKQFRNSLVAMLALFVVSGISVILLVTS</sequence>
<dbReference type="Proteomes" id="UP000193006">
    <property type="component" value="Chromosome"/>
</dbReference>
<keyword evidence="3" id="KW-1185">Reference proteome</keyword>
<reference evidence="2 3" key="1">
    <citation type="submission" date="2017-04" db="EMBL/GenBank/DDBJ databases">
        <title>Bacillus krulwichiae AM31D Genome sequencing and assembly.</title>
        <authorList>
            <person name="Krulwich T.A."/>
            <person name="Anastor L."/>
            <person name="Ehrlich R."/>
            <person name="Ehrlich G.D."/>
            <person name="Janto B."/>
        </authorList>
    </citation>
    <scope>NUCLEOTIDE SEQUENCE [LARGE SCALE GENOMIC DNA]</scope>
    <source>
        <strain evidence="2 3">AM31D</strain>
    </source>
</reference>
<keyword evidence="1" id="KW-0472">Membrane</keyword>
<gene>
    <name evidence="2" type="ORF">BkAM31D_04470</name>
</gene>
<organism evidence="2 3">
    <name type="scientific">Halalkalibacter krulwichiae</name>
    <dbReference type="NCBI Taxonomy" id="199441"/>
    <lineage>
        <taxon>Bacteria</taxon>
        <taxon>Bacillati</taxon>
        <taxon>Bacillota</taxon>
        <taxon>Bacilli</taxon>
        <taxon>Bacillales</taxon>
        <taxon>Bacillaceae</taxon>
        <taxon>Halalkalibacter</taxon>
    </lineage>
</organism>
<name>A0A1X9M982_9BACI</name>
<proteinExistence type="predicted"/>
<feature type="transmembrane region" description="Helical" evidence="1">
    <location>
        <begin position="42"/>
        <end position="61"/>
    </location>
</feature>
<keyword evidence="1" id="KW-0812">Transmembrane</keyword>
<dbReference type="RefSeq" id="WP_066155885.1">
    <property type="nucleotide sequence ID" value="NZ_CP020814.1"/>
</dbReference>
<evidence type="ECO:0000313" key="3">
    <source>
        <dbReference type="Proteomes" id="UP000193006"/>
    </source>
</evidence>
<protein>
    <submittedName>
        <fullName evidence="2">Uncharacterized protein</fullName>
    </submittedName>
</protein>
<dbReference type="EMBL" id="CP020814">
    <property type="protein sequence ID" value="ARK29170.1"/>
    <property type="molecule type" value="Genomic_DNA"/>
</dbReference>
<evidence type="ECO:0000313" key="2">
    <source>
        <dbReference type="EMBL" id="ARK29170.1"/>
    </source>
</evidence>
<evidence type="ECO:0000256" key="1">
    <source>
        <dbReference type="SAM" id="Phobius"/>
    </source>
</evidence>
<keyword evidence="1" id="KW-1133">Transmembrane helix</keyword>
<dbReference type="KEGG" id="bkw:BkAM31D_04470"/>
<accession>A0A1X9M982</accession>
<dbReference type="AlphaFoldDB" id="A0A1X9M982"/>